<dbReference type="Proteomes" id="UP000235005">
    <property type="component" value="Unassembled WGS sequence"/>
</dbReference>
<dbReference type="InterPro" id="IPR002397">
    <property type="entry name" value="Cyt_P450_B"/>
</dbReference>
<proteinExistence type="inferred from homology"/>
<dbReference type="PRINTS" id="PR00385">
    <property type="entry name" value="P450"/>
</dbReference>
<dbReference type="PROSITE" id="PS00086">
    <property type="entry name" value="CYTOCHROME_P450"/>
    <property type="match status" value="1"/>
</dbReference>
<keyword evidence="3" id="KW-0503">Monooxygenase</keyword>
<dbReference type="GO" id="GO:0016705">
    <property type="term" value="F:oxidoreductase activity, acting on paired donors, with incorporation or reduction of molecular oxygen"/>
    <property type="evidence" value="ECO:0007669"/>
    <property type="project" value="InterPro"/>
</dbReference>
<keyword evidence="5" id="KW-1185">Reference proteome</keyword>
<evidence type="ECO:0000256" key="1">
    <source>
        <dbReference type="ARBA" id="ARBA00001971"/>
    </source>
</evidence>
<organism evidence="4 5">
    <name type="scientific">Pseudohalioglobus lutimaris</name>
    <dbReference type="NCBI Taxonomy" id="1737061"/>
    <lineage>
        <taxon>Bacteria</taxon>
        <taxon>Pseudomonadati</taxon>
        <taxon>Pseudomonadota</taxon>
        <taxon>Gammaproteobacteria</taxon>
        <taxon>Cellvibrionales</taxon>
        <taxon>Halieaceae</taxon>
        <taxon>Pseudohalioglobus</taxon>
    </lineage>
</organism>
<sequence length="419" mass="48452">MLEQNMAEAAAALPPVAEIFNPNSQAYMTDPVPQCLALAERGRLVWYEPWQAWIMTRMEDIMQCWKEEPLSSDFYDWEFAPQRPPADEWSNFERAMIGHSLLADHDHHRLVRRVTAPAFSRNVVDNIQAKIEPEVKKLFDQLGEPETFDYIEEIANHIPFISITRMVGIPEKYWPQIKQVILTFTETWNPTISDEQREAARQDSNRAIDIIKEVIAERRETPEQDDFLSTLLRIESENEGFEEGDIITLILALIGAGADTTLVAQQWSVYALLKNKDQIDKALATPEAFANAFSEINRWGVSSKMGFARYAPRDMEFMGEQLRKGVMVLMMPHLKDHNPEYYENPETFDVERVFDPDVMFGYGPRYCIGAALAKRQLYLTISELYRRFPNVELAEEPERDPGDHNAVVFKRLLLRTNCK</sequence>
<dbReference type="PANTHER" id="PTHR46696:SF1">
    <property type="entry name" value="CYTOCHROME P450 YJIB-RELATED"/>
    <property type="match status" value="1"/>
</dbReference>
<dbReference type="InterPro" id="IPR017972">
    <property type="entry name" value="Cyt_P450_CS"/>
</dbReference>
<dbReference type="GO" id="GO:0005506">
    <property type="term" value="F:iron ion binding"/>
    <property type="evidence" value="ECO:0007669"/>
    <property type="project" value="InterPro"/>
</dbReference>
<dbReference type="PRINTS" id="PR00359">
    <property type="entry name" value="BP450"/>
</dbReference>
<dbReference type="Gene3D" id="1.10.630.10">
    <property type="entry name" value="Cytochrome P450"/>
    <property type="match status" value="1"/>
</dbReference>
<reference evidence="4 5" key="1">
    <citation type="submission" date="2018-01" db="EMBL/GenBank/DDBJ databases">
        <title>The draft genome sequence of Halioglobus lutimaris HF004.</title>
        <authorList>
            <person name="Du Z.-J."/>
            <person name="Shi M.-J."/>
        </authorList>
    </citation>
    <scope>NUCLEOTIDE SEQUENCE [LARGE SCALE GENOMIC DNA]</scope>
    <source>
        <strain evidence="4 5">HF004</strain>
    </source>
</reference>
<keyword evidence="3" id="KW-0408">Iron</keyword>
<protein>
    <submittedName>
        <fullName evidence="4">Cytochrome P450</fullName>
    </submittedName>
</protein>
<dbReference type="GO" id="GO:0020037">
    <property type="term" value="F:heme binding"/>
    <property type="evidence" value="ECO:0007669"/>
    <property type="project" value="InterPro"/>
</dbReference>
<comment type="cofactor">
    <cofactor evidence="1">
        <name>heme</name>
        <dbReference type="ChEBI" id="CHEBI:30413"/>
    </cofactor>
</comment>
<dbReference type="OrthoDB" id="9764248at2"/>
<comment type="caution">
    <text evidence="4">The sequence shown here is derived from an EMBL/GenBank/DDBJ whole genome shotgun (WGS) entry which is preliminary data.</text>
</comment>
<evidence type="ECO:0000313" key="5">
    <source>
        <dbReference type="Proteomes" id="UP000235005"/>
    </source>
</evidence>
<dbReference type="InterPro" id="IPR036396">
    <property type="entry name" value="Cyt_P450_sf"/>
</dbReference>
<dbReference type="Pfam" id="PF00067">
    <property type="entry name" value="p450"/>
    <property type="match status" value="2"/>
</dbReference>
<dbReference type="CDD" id="cd20630">
    <property type="entry name" value="P450_epoK-like"/>
    <property type="match status" value="1"/>
</dbReference>
<dbReference type="InterPro" id="IPR001128">
    <property type="entry name" value="Cyt_P450"/>
</dbReference>
<dbReference type="PANTHER" id="PTHR46696">
    <property type="entry name" value="P450, PUTATIVE (EUROFUNG)-RELATED"/>
    <property type="match status" value="1"/>
</dbReference>
<evidence type="ECO:0000313" key="4">
    <source>
        <dbReference type="EMBL" id="PLW68565.1"/>
    </source>
</evidence>
<keyword evidence="3" id="KW-0560">Oxidoreductase</keyword>
<dbReference type="SUPFAM" id="SSF48264">
    <property type="entry name" value="Cytochrome P450"/>
    <property type="match status" value="1"/>
</dbReference>
<evidence type="ECO:0000256" key="2">
    <source>
        <dbReference type="ARBA" id="ARBA00010617"/>
    </source>
</evidence>
<gene>
    <name evidence="4" type="ORF">C0039_12260</name>
</gene>
<dbReference type="AlphaFoldDB" id="A0A2N5X247"/>
<accession>A0A2N5X247</accession>
<evidence type="ECO:0000256" key="3">
    <source>
        <dbReference type="RuleBase" id="RU000461"/>
    </source>
</evidence>
<keyword evidence="3" id="KW-0479">Metal-binding</keyword>
<keyword evidence="3" id="KW-0349">Heme</keyword>
<dbReference type="EMBL" id="PKUS01000013">
    <property type="protein sequence ID" value="PLW68565.1"/>
    <property type="molecule type" value="Genomic_DNA"/>
</dbReference>
<name>A0A2N5X247_9GAMM</name>
<comment type="similarity">
    <text evidence="2 3">Belongs to the cytochrome P450 family.</text>
</comment>
<dbReference type="GO" id="GO:0004497">
    <property type="term" value="F:monooxygenase activity"/>
    <property type="evidence" value="ECO:0007669"/>
    <property type="project" value="UniProtKB-KW"/>
</dbReference>